<keyword evidence="5" id="KW-1185">Reference proteome</keyword>
<comment type="similarity">
    <text evidence="1 2">Belongs to the UPF0125 (RnfH) family.</text>
</comment>
<dbReference type="PANTHER" id="PTHR37483:SF1">
    <property type="entry name" value="UPF0125 PROTEIN RATB"/>
    <property type="match status" value="1"/>
</dbReference>
<reference evidence="4 5" key="1">
    <citation type="submission" date="2023-12" db="EMBL/GenBank/DDBJ databases">
        <title>Denitrificimonas halotolerans sp. nov.,a novel species isolated from landfill leachate.</title>
        <authorList>
            <person name="Wang S."/>
        </authorList>
    </citation>
    <scope>NUCLEOTIDE SEQUENCE [LARGE SCALE GENOMIC DNA]</scope>
    <source>
        <strain evidence="4 5">JX-1</strain>
    </source>
</reference>
<accession>A0ABU5GPG7</accession>
<dbReference type="HAMAP" id="MF_00460">
    <property type="entry name" value="UPF0125_RnfH"/>
    <property type="match status" value="1"/>
</dbReference>
<name>A0ABU5GPG7_9GAMM</name>
<dbReference type="Gene3D" id="3.10.20.280">
    <property type="entry name" value="RnfH-like"/>
    <property type="match status" value="1"/>
</dbReference>
<evidence type="ECO:0000256" key="3">
    <source>
        <dbReference type="SAM" id="MobiDB-lite"/>
    </source>
</evidence>
<organism evidence="4 5">
    <name type="scientific">Denitrificimonas halotolerans</name>
    <dbReference type="NCBI Taxonomy" id="3098930"/>
    <lineage>
        <taxon>Bacteria</taxon>
        <taxon>Pseudomonadati</taxon>
        <taxon>Pseudomonadota</taxon>
        <taxon>Gammaproteobacteria</taxon>
        <taxon>Pseudomonadales</taxon>
        <taxon>Pseudomonadaceae</taxon>
        <taxon>Denitrificimonas</taxon>
    </lineage>
</organism>
<dbReference type="EMBL" id="JAXIVU010000003">
    <property type="protein sequence ID" value="MDY7218644.1"/>
    <property type="molecule type" value="Genomic_DNA"/>
</dbReference>
<comment type="caution">
    <text evidence="4">The sequence shown here is derived from an EMBL/GenBank/DDBJ whole genome shotgun (WGS) entry which is preliminary data.</text>
</comment>
<evidence type="ECO:0000313" key="4">
    <source>
        <dbReference type="EMBL" id="MDY7218644.1"/>
    </source>
</evidence>
<dbReference type="RefSeq" id="WP_321552743.1">
    <property type="nucleotide sequence ID" value="NZ_JAXIVU010000003.1"/>
</dbReference>
<dbReference type="PANTHER" id="PTHR37483">
    <property type="entry name" value="UPF0125 PROTEIN RATB"/>
    <property type="match status" value="1"/>
</dbReference>
<dbReference type="NCBIfam" id="NF002490">
    <property type="entry name" value="PRK01777.1"/>
    <property type="match status" value="1"/>
</dbReference>
<dbReference type="Proteomes" id="UP001294570">
    <property type="component" value="Unassembled WGS sequence"/>
</dbReference>
<evidence type="ECO:0000256" key="2">
    <source>
        <dbReference type="HAMAP-Rule" id="MF_00460"/>
    </source>
</evidence>
<proteinExistence type="inferred from homology"/>
<gene>
    <name evidence="4" type="ORF">TOI97_03510</name>
</gene>
<dbReference type="InterPro" id="IPR005346">
    <property type="entry name" value="RnfH"/>
</dbReference>
<sequence>MGEAIICVEVAYALPDKQKIVELKVPQGTHAREAVLRSGLDQEFVGLDLQSSPLGVFGKAIPKPEAHILEEGERVEIYRPLLADPKEVRRQRAAKAKAKAKAEQQQTEGV</sequence>
<dbReference type="InterPro" id="IPR016155">
    <property type="entry name" value="Mopterin_synth/thiamin_S_b"/>
</dbReference>
<protein>
    <recommendedName>
        <fullName evidence="2">UPF0125 protein TOI97_03510</fullName>
    </recommendedName>
</protein>
<dbReference type="Pfam" id="PF03658">
    <property type="entry name" value="Ub-RnfH"/>
    <property type="match status" value="1"/>
</dbReference>
<evidence type="ECO:0000313" key="5">
    <source>
        <dbReference type="Proteomes" id="UP001294570"/>
    </source>
</evidence>
<evidence type="ECO:0000256" key="1">
    <source>
        <dbReference type="ARBA" id="ARBA00010645"/>
    </source>
</evidence>
<feature type="region of interest" description="Disordered" evidence="3">
    <location>
        <begin position="89"/>
        <end position="110"/>
    </location>
</feature>
<dbReference type="SUPFAM" id="SSF54285">
    <property type="entry name" value="MoaD/ThiS"/>
    <property type="match status" value="1"/>
</dbReference>
<dbReference type="InterPro" id="IPR037021">
    <property type="entry name" value="RnfH_sf"/>
</dbReference>